<evidence type="ECO:0000313" key="1">
    <source>
        <dbReference type="EMBL" id="BCS95770.1"/>
    </source>
</evidence>
<protein>
    <recommendedName>
        <fullName evidence="3">UDP-N-acetylglucosamine pyrophosphorylase</fullName>
    </recommendedName>
</protein>
<organism evidence="1 2">
    <name type="scientific">Desulfoluna limicola</name>
    <dbReference type="NCBI Taxonomy" id="2810562"/>
    <lineage>
        <taxon>Bacteria</taxon>
        <taxon>Pseudomonadati</taxon>
        <taxon>Thermodesulfobacteriota</taxon>
        <taxon>Desulfobacteria</taxon>
        <taxon>Desulfobacterales</taxon>
        <taxon>Desulfolunaceae</taxon>
        <taxon>Desulfoluna</taxon>
    </lineage>
</organism>
<dbReference type="RefSeq" id="WP_236892101.1">
    <property type="nucleotide sequence ID" value="NZ_AP024488.1"/>
</dbReference>
<accession>A0ABM7PDQ8</accession>
<reference evidence="1 2" key="1">
    <citation type="submission" date="2021-02" db="EMBL/GenBank/DDBJ databases">
        <title>Complete genome of Desulfoluna sp. strain ASN36.</title>
        <authorList>
            <person name="Takahashi A."/>
            <person name="Kojima H."/>
            <person name="Fukui M."/>
        </authorList>
    </citation>
    <scope>NUCLEOTIDE SEQUENCE [LARGE SCALE GENOMIC DNA]</scope>
    <source>
        <strain evidence="1 2">ASN36</strain>
    </source>
</reference>
<dbReference type="Gene3D" id="2.160.10.10">
    <property type="entry name" value="Hexapeptide repeat proteins"/>
    <property type="match status" value="1"/>
</dbReference>
<dbReference type="EMBL" id="AP024488">
    <property type="protein sequence ID" value="BCS95770.1"/>
    <property type="molecule type" value="Genomic_DNA"/>
</dbReference>
<gene>
    <name evidence="1" type="ORF">DSLASN_14020</name>
</gene>
<keyword evidence="2" id="KW-1185">Reference proteome</keyword>
<name>A0ABM7PDQ8_9BACT</name>
<sequence>MTDTTPGDKIQALLEKGVRIPAPMSIEIASDVNIDRISGDGVTLHSGCRISGETTFIGPGVTLGEEAPMTVDSCQMAGGVRLKGGYAKKAVFLKGAQAGSGAHLREGTVFEEEASCAHTVGLKQTILLPFVTLGSLINFCDVLMAGGTSRKNHSEVGSSYIHFNYTPNQDKATASILGNVPEGVMLDKQPIFLGGQGGLVGPSRLAFGTVVAAGTIMRKDEEREGRLHFGGAVRAGSLSAPSGIYQNVKRIVKNNIHYLGNIMALMAWTRHVRGTFVGEAYPKEVYEGHLATLDSALAERIKRFGAFAEKLPSSLALAMEKGTIAPDSSLASQKQEVSGHMAALHESLQQMVESRVKPDPPAAFLDALCEPSDTGYITAIQSLDEMHRTQGRDWLFDIVRETEELGARLFPLTYA</sequence>
<evidence type="ECO:0000313" key="2">
    <source>
        <dbReference type="Proteomes" id="UP001320148"/>
    </source>
</evidence>
<dbReference type="SUPFAM" id="SSF51161">
    <property type="entry name" value="Trimeric LpxA-like enzymes"/>
    <property type="match status" value="1"/>
</dbReference>
<dbReference type="InterPro" id="IPR011004">
    <property type="entry name" value="Trimer_LpxA-like_sf"/>
</dbReference>
<dbReference type="Proteomes" id="UP001320148">
    <property type="component" value="Chromosome"/>
</dbReference>
<evidence type="ECO:0008006" key="3">
    <source>
        <dbReference type="Google" id="ProtNLM"/>
    </source>
</evidence>
<proteinExistence type="predicted"/>